<dbReference type="RefSeq" id="WP_128384845.1">
    <property type="nucleotide sequence ID" value="NZ_CP035033.1"/>
</dbReference>
<dbReference type="EMBL" id="CP035033">
    <property type="protein sequence ID" value="QAB15326.1"/>
    <property type="molecule type" value="Genomic_DNA"/>
</dbReference>
<evidence type="ECO:0000313" key="2">
    <source>
        <dbReference type="EMBL" id="QAB15326.1"/>
    </source>
</evidence>
<gene>
    <name evidence="2" type="ORF">EPV75_06420</name>
</gene>
<dbReference type="Pfam" id="PF10972">
    <property type="entry name" value="CsiV"/>
    <property type="match status" value="1"/>
</dbReference>
<dbReference type="Proteomes" id="UP000285478">
    <property type="component" value="Chromosome"/>
</dbReference>
<feature type="chain" id="PRO_5019397134" evidence="1">
    <location>
        <begin position="26"/>
        <end position="204"/>
    </location>
</feature>
<reference evidence="2 3" key="1">
    <citation type="journal article" date="2018" name="Environ. Microbiol.">
        <title>Genomes of ubiquitous marine and hypersaline Hydrogenovibrio, Thiomicrorhabdus and Thiomicrospira spp. encode a diversity of mechanisms to sustain chemolithoautotrophy in heterogeneous environments.</title>
        <authorList>
            <person name="Scott K.M."/>
            <person name="Williams J."/>
            <person name="Porter C.M.B."/>
            <person name="Russel S."/>
            <person name="Harmer T.L."/>
            <person name="Paul J.H."/>
            <person name="Antonen K.M."/>
            <person name="Bridges M.K."/>
            <person name="Camper G.J."/>
            <person name="Campla C.K."/>
            <person name="Casella L.G."/>
            <person name="Chase E."/>
            <person name="Conrad J.W."/>
            <person name="Cruz M.C."/>
            <person name="Dunlap D.S."/>
            <person name="Duran L."/>
            <person name="Fahsbender E.M."/>
            <person name="Goldsmith D.B."/>
            <person name="Keeley R.F."/>
            <person name="Kondoff M.R."/>
            <person name="Kussy B.I."/>
            <person name="Lane M.K."/>
            <person name="Lawler S."/>
            <person name="Leigh B.A."/>
            <person name="Lewis C."/>
            <person name="Lostal L.M."/>
            <person name="Marking D."/>
            <person name="Mancera P.A."/>
            <person name="McClenthan E.C."/>
            <person name="McIntyre E.A."/>
            <person name="Mine J.A."/>
            <person name="Modi S."/>
            <person name="Moore B.D."/>
            <person name="Morgan W.A."/>
            <person name="Nelson K.M."/>
            <person name="Nguyen K.N."/>
            <person name="Ogburn N."/>
            <person name="Parrino D.G."/>
            <person name="Pedapudi A.D."/>
            <person name="Pelham R.P."/>
            <person name="Preece A.M."/>
            <person name="Rampersad E.A."/>
            <person name="Richardson J.C."/>
            <person name="Rodgers C.M."/>
            <person name="Schaffer B.L."/>
            <person name="Sheridan N.E."/>
            <person name="Solone M.R."/>
            <person name="Staley Z.R."/>
            <person name="Tabuchi M."/>
            <person name="Waide R.J."/>
            <person name="Wanjugi P.W."/>
            <person name="Young S."/>
            <person name="Clum A."/>
            <person name="Daum C."/>
            <person name="Huntemann M."/>
            <person name="Ivanova N."/>
            <person name="Kyrpides N."/>
            <person name="Mikhailova N."/>
            <person name="Palaniappan K."/>
            <person name="Pillay M."/>
            <person name="Reddy T.B.K."/>
            <person name="Shapiro N."/>
            <person name="Stamatis D."/>
            <person name="Varghese N."/>
            <person name="Woyke T."/>
            <person name="Boden R."/>
            <person name="Freyermuth S.K."/>
            <person name="Kerfeld C.A."/>
        </authorList>
    </citation>
    <scope>NUCLEOTIDE SEQUENCE [LARGE SCALE GENOMIC DNA]</scope>
    <source>
        <strain evidence="2 3">JR-2</strain>
    </source>
</reference>
<name>A0A410H347_9GAMM</name>
<dbReference type="KEGG" id="htr:EPV75_06420"/>
<dbReference type="AlphaFoldDB" id="A0A410H347"/>
<keyword evidence="3" id="KW-1185">Reference proteome</keyword>
<organism evidence="2 3">
    <name type="scientific">Hydrogenovibrio thermophilus</name>
    <dbReference type="NCBI Taxonomy" id="265883"/>
    <lineage>
        <taxon>Bacteria</taxon>
        <taxon>Pseudomonadati</taxon>
        <taxon>Pseudomonadota</taxon>
        <taxon>Gammaproteobacteria</taxon>
        <taxon>Thiotrichales</taxon>
        <taxon>Piscirickettsiaceae</taxon>
        <taxon>Hydrogenovibrio</taxon>
    </lineage>
</organism>
<dbReference type="InterPro" id="IPR021241">
    <property type="entry name" value="CsiV"/>
</dbReference>
<proteinExistence type="predicted"/>
<accession>A0A410H347</accession>
<protein>
    <submittedName>
        <fullName evidence="2">Uncharacterized protein</fullName>
    </submittedName>
</protein>
<evidence type="ECO:0000256" key="1">
    <source>
        <dbReference type="SAM" id="SignalP"/>
    </source>
</evidence>
<feature type="signal peptide" evidence="1">
    <location>
        <begin position="1"/>
        <end position="25"/>
    </location>
</feature>
<keyword evidence="1" id="KW-0732">Signal</keyword>
<sequence length="204" mass="23846">MHTRLFFSLMTACFLSLGLATKAQAEDLPKYQVELIVFETLALRGWTEEYWHEPDPVNIDGTVNLTTLPASRFMLEGEANKMTPQKGYHILYHTSWVLEGKPEDKTKPILIEALPDKSYQSKLLGTLVFYKSRYAHVRLDLELDRKIPLRIRDEFAVNQNVEETELPEFWRFQLKESRKIKSGELHYFDHPIFGALVKIQYLGR</sequence>
<evidence type="ECO:0000313" key="3">
    <source>
        <dbReference type="Proteomes" id="UP000285478"/>
    </source>
</evidence>